<keyword evidence="4" id="KW-1185">Reference proteome</keyword>
<keyword evidence="1" id="KW-0560">Oxidoreductase</keyword>
<feature type="domain" description="NADP-dependent oxidoreductase" evidence="2">
    <location>
        <begin position="15"/>
        <end position="314"/>
    </location>
</feature>
<evidence type="ECO:0000256" key="1">
    <source>
        <dbReference type="ARBA" id="ARBA00023002"/>
    </source>
</evidence>
<dbReference type="PANTHER" id="PTHR43364">
    <property type="entry name" value="NADH-SPECIFIC METHYLGLYOXAL REDUCTASE-RELATED"/>
    <property type="match status" value="1"/>
</dbReference>
<dbReference type="InterPro" id="IPR023210">
    <property type="entry name" value="NADP_OxRdtase_dom"/>
</dbReference>
<sequence length="325" mass="34415">MLTRRLGRTDRELTAIGLGCMQFSNTGAGARFYGATAQDAATAIVRTALDGGVNWFDTAEMYGGGHSERALTTALRELGVKPGEVAIATKWPPLMRTARSIGATIGDRLDALQGHPVDLHQIHMPWGSLSPIGAQVKAMARLQLDGKVGAVGVSNFSAAQMRRAAAVLEAEGLSLASNQIQMSLLHRNAERDGVLAAARDLGVTLIAFSPLRSGLLTGKFHDEPERLARVLPIRRILGGFTAKALERTRPLIDELAAVAAAHGATRGQVALAWLLTRYGDTVVAIPGASRPEQAAELAAAGDLRLSEREAAALAQRSLAVARRTR</sequence>
<dbReference type="RefSeq" id="WP_322632982.1">
    <property type="nucleotide sequence ID" value="NZ_WIAO01000004.1"/>
</dbReference>
<evidence type="ECO:0000313" key="4">
    <source>
        <dbReference type="Proteomes" id="UP000477750"/>
    </source>
</evidence>
<dbReference type="Pfam" id="PF00248">
    <property type="entry name" value="Aldo_ket_red"/>
    <property type="match status" value="1"/>
</dbReference>
<dbReference type="PRINTS" id="PR00069">
    <property type="entry name" value="ALDKETRDTASE"/>
</dbReference>
<organism evidence="3 4">
    <name type="scientific">Glycomyces albidus</name>
    <dbReference type="NCBI Taxonomy" id="2656774"/>
    <lineage>
        <taxon>Bacteria</taxon>
        <taxon>Bacillati</taxon>
        <taxon>Actinomycetota</taxon>
        <taxon>Actinomycetes</taxon>
        <taxon>Glycomycetales</taxon>
        <taxon>Glycomycetaceae</taxon>
        <taxon>Glycomyces</taxon>
    </lineage>
</organism>
<dbReference type="EMBL" id="WIAO01000004">
    <property type="protein sequence ID" value="MQM25088.1"/>
    <property type="molecule type" value="Genomic_DNA"/>
</dbReference>
<dbReference type="InterPro" id="IPR020471">
    <property type="entry name" value="AKR"/>
</dbReference>
<dbReference type="PANTHER" id="PTHR43364:SF4">
    <property type="entry name" value="NAD(P)-LINKED OXIDOREDUCTASE SUPERFAMILY PROTEIN"/>
    <property type="match status" value="1"/>
</dbReference>
<name>A0A6L5G666_9ACTN</name>
<dbReference type="GO" id="GO:0016491">
    <property type="term" value="F:oxidoreductase activity"/>
    <property type="evidence" value="ECO:0007669"/>
    <property type="project" value="UniProtKB-KW"/>
</dbReference>
<proteinExistence type="predicted"/>
<dbReference type="AlphaFoldDB" id="A0A6L5G666"/>
<protein>
    <submittedName>
        <fullName evidence="3">Aldo/keto reductase</fullName>
    </submittedName>
</protein>
<evidence type="ECO:0000259" key="2">
    <source>
        <dbReference type="Pfam" id="PF00248"/>
    </source>
</evidence>
<reference evidence="3 4" key="1">
    <citation type="submission" date="2019-10" db="EMBL/GenBank/DDBJ databases">
        <title>Glycomyces albidus sp. nov., a novel actinomycete isolated from rhizosphere soil of wheat (Triticum aestivum L.).</title>
        <authorList>
            <person name="Qian L."/>
        </authorList>
    </citation>
    <scope>NUCLEOTIDE SEQUENCE [LARGE SCALE GENOMIC DNA]</scope>
    <source>
        <strain evidence="3 4">NEAU-7082</strain>
    </source>
</reference>
<dbReference type="Gene3D" id="3.20.20.100">
    <property type="entry name" value="NADP-dependent oxidoreductase domain"/>
    <property type="match status" value="1"/>
</dbReference>
<comment type="caution">
    <text evidence="3">The sequence shown here is derived from an EMBL/GenBank/DDBJ whole genome shotgun (WGS) entry which is preliminary data.</text>
</comment>
<accession>A0A6L5G666</accession>
<dbReference type="SUPFAM" id="SSF51430">
    <property type="entry name" value="NAD(P)-linked oxidoreductase"/>
    <property type="match status" value="1"/>
</dbReference>
<gene>
    <name evidence="3" type="ORF">GFD30_05780</name>
</gene>
<dbReference type="InterPro" id="IPR036812">
    <property type="entry name" value="NAD(P)_OxRdtase_dom_sf"/>
</dbReference>
<dbReference type="InterPro" id="IPR050523">
    <property type="entry name" value="AKR_Detox_Biosynth"/>
</dbReference>
<dbReference type="Proteomes" id="UP000477750">
    <property type="component" value="Unassembled WGS sequence"/>
</dbReference>
<evidence type="ECO:0000313" key="3">
    <source>
        <dbReference type="EMBL" id="MQM25088.1"/>
    </source>
</evidence>